<reference evidence="2 3" key="1">
    <citation type="submission" date="2014-04" db="EMBL/GenBank/DDBJ databases">
        <authorList>
            <person name="Sears C."/>
            <person name="Carroll K."/>
            <person name="Sack B.R."/>
            <person name="Qadri F."/>
            <person name="Myers L.L."/>
            <person name="Chung G.-T."/>
            <person name="Escheverria P."/>
            <person name="Fraser C.M."/>
            <person name="Sadzewicz L."/>
            <person name="Shefchek K.A."/>
            <person name="Tallon L."/>
            <person name="Das S.P."/>
            <person name="Daugherty S."/>
            <person name="Mongodin E.F."/>
        </authorList>
    </citation>
    <scope>NUCLEOTIDE SEQUENCE [LARGE SCALE GENOMIC DNA]</scope>
    <source>
        <strain evidence="2 3">3776 D15 i</strain>
    </source>
</reference>
<gene>
    <name evidence="2" type="ORF">M091_4908</name>
</gene>
<name>A0AB34LEU7_PARDI</name>
<feature type="region of interest" description="Disordered" evidence="1">
    <location>
        <begin position="1"/>
        <end position="38"/>
    </location>
</feature>
<sequence>MERMQKTTGQTASMAHSENMVSRLSTHRKKPLQFLLKK</sequence>
<comment type="caution">
    <text evidence="2">The sequence shown here is derived from an EMBL/GenBank/DDBJ whole genome shotgun (WGS) entry which is preliminary data.</text>
</comment>
<evidence type="ECO:0000313" key="3">
    <source>
        <dbReference type="Proteomes" id="UP000027850"/>
    </source>
</evidence>
<feature type="compositionally biased region" description="Polar residues" evidence="1">
    <location>
        <begin position="1"/>
        <end position="24"/>
    </location>
</feature>
<protein>
    <submittedName>
        <fullName evidence="2">Uncharacterized protein</fullName>
    </submittedName>
</protein>
<evidence type="ECO:0000256" key="1">
    <source>
        <dbReference type="SAM" id="MobiDB-lite"/>
    </source>
</evidence>
<feature type="compositionally biased region" description="Basic residues" evidence="1">
    <location>
        <begin position="25"/>
        <end position="38"/>
    </location>
</feature>
<evidence type="ECO:0000313" key="2">
    <source>
        <dbReference type="EMBL" id="KDS38514.1"/>
    </source>
</evidence>
<organism evidence="2 3">
    <name type="scientific">Parabacteroides distasonis str. 3776 D15 i</name>
    <dbReference type="NCBI Taxonomy" id="1339342"/>
    <lineage>
        <taxon>Bacteria</taxon>
        <taxon>Pseudomonadati</taxon>
        <taxon>Bacteroidota</taxon>
        <taxon>Bacteroidia</taxon>
        <taxon>Bacteroidales</taxon>
        <taxon>Tannerellaceae</taxon>
        <taxon>Parabacteroides</taxon>
    </lineage>
</organism>
<dbReference type="EMBL" id="JNHK01000069">
    <property type="protein sequence ID" value="KDS38514.1"/>
    <property type="molecule type" value="Genomic_DNA"/>
</dbReference>
<dbReference type="AlphaFoldDB" id="A0AB34LEU7"/>
<dbReference type="Proteomes" id="UP000027850">
    <property type="component" value="Unassembled WGS sequence"/>
</dbReference>
<proteinExistence type="predicted"/>
<accession>A0AB34LEU7</accession>